<proteinExistence type="predicted"/>
<protein>
    <recommendedName>
        <fullName evidence="3">Caspase family p20 domain-containing protein</fullName>
    </recommendedName>
</protein>
<dbReference type="SUPFAM" id="SSF81901">
    <property type="entry name" value="HCP-like"/>
    <property type="match status" value="1"/>
</dbReference>
<keyword evidence="2" id="KW-0732">Signal</keyword>
<evidence type="ECO:0000256" key="2">
    <source>
        <dbReference type="SAM" id="SignalP"/>
    </source>
</evidence>
<dbReference type="InterPro" id="IPR011600">
    <property type="entry name" value="Pept_C14_caspase"/>
</dbReference>
<dbReference type="Pfam" id="PF00656">
    <property type="entry name" value="Peptidase_C14"/>
    <property type="match status" value="1"/>
</dbReference>
<keyword evidence="5" id="KW-1185">Reference proteome</keyword>
<feature type="region of interest" description="Disordered" evidence="1">
    <location>
        <begin position="301"/>
        <end position="325"/>
    </location>
</feature>
<dbReference type="InterPro" id="IPR029030">
    <property type="entry name" value="Caspase-like_dom_sf"/>
</dbReference>
<reference evidence="5" key="1">
    <citation type="submission" date="2015-12" db="EMBL/GenBank/DDBJ databases">
        <title>Complete genome sequence of Pandoraea norimbergensis DSM 11628.</title>
        <authorList>
            <person name="Ee R."/>
            <person name="Lim Y.-L."/>
            <person name="Yong D."/>
            <person name="Yin W.-F."/>
            <person name="Chan K.-G."/>
        </authorList>
    </citation>
    <scope>NUCLEOTIDE SEQUENCE [LARGE SCALE GENOMIC DNA]</scope>
    <source>
        <strain evidence="5">DSM 11628</strain>
    </source>
</reference>
<feature type="compositionally biased region" description="Polar residues" evidence="1">
    <location>
        <begin position="313"/>
        <end position="324"/>
    </location>
</feature>
<dbReference type="PROSITE" id="PS50208">
    <property type="entry name" value="CASPASE_P20"/>
    <property type="match status" value="1"/>
</dbReference>
<dbReference type="InterPro" id="IPR001309">
    <property type="entry name" value="Pept_C14_p20"/>
</dbReference>
<gene>
    <name evidence="4" type="ORF">AT302_25665</name>
</gene>
<dbReference type="Gene3D" id="3.40.50.1460">
    <property type="match status" value="1"/>
</dbReference>
<dbReference type="SMART" id="SM00671">
    <property type="entry name" value="SEL1"/>
    <property type="match status" value="2"/>
</dbReference>
<accession>A0ABN4JQ90</accession>
<feature type="chain" id="PRO_5047321625" description="Caspase family p20 domain-containing protein" evidence="2">
    <location>
        <begin position="44"/>
        <end position="476"/>
    </location>
</feature>
<dbReference type="EMBL" id="CP013480">
    <property type="protein sequence ID" value="ALS62682.1"/>
    <property type="molecule type" value="Genomic_DNA"/>
</dbReference>
<dbReference type="InterPro" id="IPR052039">
    <property type="entry name" value="Caspase-related_regulators"/>
</dbReference>
<dbReference type="PANTHER" id="PTHR22576:SF37">
    <property type="entry name" value="MUCOSA-ASSOCIATED LYMPHOID TISSUE LYMPHOMA TRANSLOCATION PROTEIN 1"/>
    <property type="match status" value="1"/>
</dbReference>
<name>A0ABN4JQ90_9BURK</name>
<organism evidence="4 5">
    <name type="scientific">Pandoraea norimbergensis</name>
    <dbReference type="NCBI Taxonomy" id="93219"/>
    <lineage>
        <taxon>Bacteria</taxon>
        <taxon>Pseudomonadati</taxon>
        <taxon>Pseudomonadota</taxon>
        <taxon>Betaproteobacteria</taxon>
        <taxon>Burkholderiales</taxon>
        <taxon>Burkholderiaceae</taxon>
        <taxon>Pandoraea</taxon>
    </lineage>
</organism>
<sequence>MGTAASFVIRHSPFATHIMTPASLLRWLFALVCTMTVATASSAAPPAASAPTPAPARKVALVVGNSGYDGGDRLISPAGDAKLMGDAFRQLGFETKIAQDLSLEEFNAATDWLTQRARGAQVAVLYYAGHGFEAGGDNFLVPVHTGVPVSAMTRKLLLERASRLAAVRMKVMASSPASFIALIDACRVPSRGPTGPGLKPEKVGQGELIAFSTADQAAAYDSMRTFGKAIDNSPFAYYLAMNVKAPGATIKQALELTQQQVTEITGGHQRPWIASGLIGDVPLAAQYLVASNPAAPRNVPQTATVRGAPNSVGGPSNDGTQAQRANAWDDAEYRLSVAAQRADRNDIAALRARKSDPAALTTLGMIYEEGYGVPADRKSAMTYYRRAAGMGYPIAQTLLGEAYFEGKVVQRDYAEAEKWFARASSQDYTRARLDLAHVRVVRGQGAGGGMQNWADAASIMIDSLKRQQQQLVTPKP</sequence>
<dbReference type="Gene3D" id="1.25.40.10">
    <property type="entry name" value="Tetratricopeptide repeat domain"/>
    <property type="match status" value="1"/>
</dbReference>
<evidence type="ECO:0000256" key="1">
    <source>
        <dbReference type="SAM" id="MobiDB-lite"/>
    </source>
</evidence>
<dbReference type="InterPro" id="IPR006597">
    <property type="entry name" value="Sel1-like"/>
</dbReference>
<dbReference type="PANTHER" id="PTHR22576">
    <property type="entry name" value="MUCOSA ASSOCIATED LYMPHOID TISSUE LYMPHOMA TRANSLOCATION PROTEIN 1/PARACASPASE"/>
    <property type="match status" value="1"/>
</dbReference>
<evidence type="ECO:0000259" key="3">
    <source>
        <dbReference type="PROSITE" id="PS50208"/>
    </source>
</evidence>
<evidence type="ECO:0000313" key="5">
    <source>
        <dbReference type="Proteomes" id="UP000060277"/>
    </source>
</evidence>
<feature type="domain" description="Caspase family p20" evidence="3">
    <location>
        <begin position="56"/>
        <end position="135"/>
    </location>
</feature>
<dbReference type="Pfam" id="PF08238">
    <property type="entry name" value="Sel1"/>
    <property type="match status" value="2"/>
</dbReference>
<evidence type="ECO:0000313" key="4">
    <source>
        <dbReference type="EMBL" id="ALS62682.1"/>
    </source>
</evidence>
<feature type="signal peptide" evidence="2">
    <location>
        <begin position="1"/>
        <end position="43"/>
    </location>
</feature>
<dbReference type="SUPFAM" id="SSF52129">
    <property type="entry name" value="Caspase-like"/>
    <property type="match status" value="1"/>
</dbReference>
<dbReference type="InterPro" id="IPR011990">
    <property type="entry name" value="TPR-like_helical_dom_sf"/>
</dbReference>
<dbReference type="Proteomes" id="UP000060277">
    <property type="component" value="Chromosome"/>
</dbReference>